<accession>A0A6A6D8G3</accession>
<keyword evidence="3" id="KW-1185">Reference proteome</keyword>
<evidence type="ECO:0000313" key="2">
    <source>
        <dbReference type="EMBL" id="KAF2175804.1"/>
    </source>
</evidence>
<reference evidence="2" key="1">
    <citation type="journal article" date="2020" name="Stud. Mycol.">
        <title>101 Dothideomycetes genomes: a test case for predicting lifestyles and emergence of pathogens.</title>
        <authorList>
            <person name="Haridas S."/>
            <person name="Albert R."/>
            <person name="Binder M."/>
            <person name="Bloem J."/>
            <person name="Labutti K."/>
            <person name="Salamov A."/>
            <person name="Andreopoulos B."/>
            <person name="Baker S."/>
            <person name="Barry K."/>
            <person name="Bills G."/>
            <person name="Bluhm B."/>
            <person name="Cannon C."/>
            <person name="Castanera R."/>
            <person name="Culley D."/>
            <person name="Daum C."/>
            <person name="Ezra D."/>
            <person name="Gonzalez J."/>
            <person name="Henrissat B."/>
            <person name="Kuo A."/>
            <person name="Liang C."/>
            <person name="Lipzen A."/>
            <person name="Lutzoni F."/>
            <person name="Magnuson J."/>
            <person name="Mondo S."/>
            <person name="Nolan M."/>
            <person name="Ohm R."/>
            <person name="Pangilinan J."/>
            <person name="Park H.-J."/>
            <person name="Ramirez L."/>
            <person name="Alfaro M."/>
            <person name="Sun H."/>
            <person name="Tritt A."/>
            <person name="Yoshinaga Y."/>
            <person name="Zwiers L.-H."/>
            <person name="Turgeon B."/>
            <person name="Goodwin S."/>
            <person name="Spatafora J."/>
            <person name="Crous P."/>
            <person name="Grigoriev I."/>
        </authorList>
    </citation>
    <scope>NUCLEOTIDE SEQUENCE</scope>
    <source>
        <strain evidence="2">CBS 207.26</strain>
    </source>
</reference>
<proteinExistence type="predicted"/>
<dbReference type="OrthoDB" id="2157530at2759"/>
<dbReference type="EMBL" id="ML994724">
    <property type="protein sequence ID" value="KAF2175804.1"/>
    <property type="molecule type" value="Genomic_DNA"/>
</dbReference>
<evidence type="ECO:0000313" key="3">
    <source>
        <dbReference type="Proteomes" id="UP000800200"/>
    </source>
</evidence>
<dbReference type="InterPro" id="IPR010730">
    <property type="entry name" value="HET"/>
</dbReference>
<protein>
    <recommendedName>
        <fullName evidence="1">Heterokaryon incompatibility domain-containing protein</fullName>
    </recommendedName>
</protein>
<feature type="non-terminal residue" evidence="2">
    <location>
        <position position="1"/>
    </location>
</feature>
<dbReference type="Pfam" id="PF06985">
    <property type="entry name" value="HET"/>
    <property type="match status" value="1"/>
</dbReference>
<evidence type="ECO:0000259" key="1">
    <source>
        <dbReference type="Pfam" id="PF06985"/>
    </source>
</evidence>
<dbReference type="AlphaFoldDB" id="A0A6A6D8G3"/>
<sequence length="56" mass="6357">DAISLNQEDIKKRNHGVRLMPVIYIRAIRTICWLGDFPLPKLPTLKETIAGLINSI</sequence>
<feature type="domain" description="Heterokaryon incompatibility" evidence="1">
    <location>
        <begin position="1"/>
        <end position="36"/>
    </location>
</feature>
<dbReference type="Proteomes" id="UP000800200">
    <property type="component" value="Unassembled WGS sequence"/>
</dbReference>
<gene>
    <name evidence="2" type="ORF">K469DRAFT_609452</name>
</gene>
<name>A0A6A6D8G3_9PEZI</name>
<organism evidence="2 3">
    <name type="scientific">Zopfia rhizophila CBS 207.26</name>
    <dbReference type="NCBI Taxonomy" id="1314779"/>
    <lineage>
        <taxon>Eukaryota</taxon>
        <taxon>Fungi</taxon>
        <taxon>Dikarya</taxon>
        <taxon>Ascomycota</taxon>
        <taxon>Pezizomycotina</taxon>
        <taxon>Dothideomycetes</taxon>
        <taxon>Dothideomycetes incertae sedis</taxon>
        <taxon>Zopfiaceae</taxon>
        <taxon>Zopfia</taxon>
    </lineage>
</organism>